<dbReference type="PIRSF" id="PIRSF028983">
    <property type="entry name" value="BCP1"/>
    <property type="match status" value="1"/>
</dbReference>
<keyword evidence="3" id="KW-0813">Transport</keyword>
<evidence type="ECO:0000313" key="4">
    <source>
        <dbReference type="EMBL" id="OBA27822.1"/>
    </source>
</evidence>
<reference evidence="5" key="1">
    <citation type="journal article" date="2016" name="Proc. Natl. Acad. Sci. U.S.A.">
        <title>Comparative genomics of biotechnologically important yeasts.</title>
        <authorList>
            <person name="Riley R."/>
            <person name="Haridas S."/>
            <person name="Wolfe K.H."/>
            <person name="Lopes M.R."/>
            <person name="Hittinger C.T."/>
            <person name="Goeker M."/>
            <person name="Salamov A.A."/>
            <person name="Wisecaver J.H."/>
            <person name="Long T.M."/>
            <person name="Calvey C.H."/>
            <person name="Aerts A.L."/>
            <person name="Barry K.W."/>
            <person name="Choi C."/>
            <person name="Clum A."/>
            <person name="Coughlan A.Y."/>
            <person name="Deshpande S."/>
            <person name="Douglass A.P."/>
            <person name="Hanson S.J."/>
            <person name="Klenk H.-P."/>
            <person name="LaButti K.M."/>
            <person name="Lapidus A."/>
            <person name="Lindquist E.A."/>
            <person name="Lipzen A.M."/>
            <person name="Meier-Kolthoff J.P."/>
            <person name="Ohm R.A."/>
            <person name="Otillar R.P."/>
            <person name="Pangilinan J.L."/>
            <person name="Peng Y."/>
            <person name="Rokas A."/>
            <person name="Rosa C.A."/>
            <person name="Scheuner C."/>
            <person name="Sibirny A.A."/>
            <person name="Slot J.C."/>
            <person name="Stielow J.B."/>
            <person name="Sun H."/>
            <person name="Kurtzman C.P."/>
            <person name="Blackwell M."/>
            <person name="Grigoriev I.V."/>
            <person name="Jeffries T.W."/>
        </authorList>
    </citation>
    <scope>NUCLEOTIDE SEQUENCE [LARGE SCALE GENOMIC DNA]</scope>
    <source>
        <strain evidence="5">NRRL Y-1626</strain>
    </source>
</reference>
<dbReference type="InterPro" id="IPR025602">
    <property type="entry name" value="BCP1_family"/>
</dbReference>
<dbReference type="GO" id="GO:0005634">
    <property type="term" value="C:nucleus"/>
    <property type="evidence" value="ECO:0007669"/>
    <property type="project" value="UniProtKB-SubCell"/>
</dbReference>
<dbReference type="AlphaFoldDB" id="A0A1B7TGF2"/>
<organism evidence="4 5">
    <name type="scientific">Hanseniaspora valbyensis NRRL Y-1626</name>
    <dbReference type="NCBI Taxonomy" id="766949"/>
    <lineage>
        <taxon>Eukaryota</taxon>
        <taxon>Fungi</taxon>
        <taxon>Dikarya</taxon>
        <taxon>Ascomycota</taxon>
        <taxon>Saccharomycotina</taxon>
        <taxon>Saccharomycetes</taxon>
        <taxon>Saccharomycodales</taxon>
        <taxon>Saccharomycodaceae</taxon>
        <taxon>Hanseniaspora</taxon>
    </lineage>
</organism>
<keyword evidence="3" id="KW-0539">Nucleus</keyword>
<evidence type="ECO:0000256" key="1">
    <source>
        <dbReference type="ARBA" id="ARBA00006781"/>
    </source>
</evidence>
<evidence type="ECO:0000256" key="3">
    <source>
        <dbReference type="PIRNR" id="PIRNR028983"/>
    </source>
</evidence>
<comment type="caution">
    <text evidence="4">The sequence shown here is derived from an EMBL/GenBank/DDBJ whole genome shotgun (WGS) entry which is preliminary data.</text>
</comment>
<evidence type="ECO:0000313" key="5">
    <source>
        <dbReference type="Proteomes" id="UP000092321"/>
    </source>
</evidence>
<dbReference type="Pfam" id="PF13862">
    <property type="entry name" value="BCCIP"/>
    <property type="match status" value="1"/>
</dbReference>
<dbReference type="Proteomes" id="UP000092321">
    <property type="component" value="Unassembled WGS sequence"/>
</dbReference>
<comment type="subcellular location">
    <subcellularLocation>
        <location evidence="3">Nucleus</location>
    </subcellularLocation>
</comment>
<dbReference type="PANTHER" id="PTHR13261">
    <property type="entry name" value="BRCA2 AND CDKN1A INTERACTING PROTEIN"/>
    <property type="match status" value="1"/>
</dbReference>
<dbReference type="GO" id="GO:0015031">
    <property type="term" value="P:protein transport"/>
    <property type="evidence" value="ECO:0007669"/>
    <property type="project" value="UniProtKB-KW"/>
</dbReference>
<keyword evidence="5" id="KW-1185">Reference proteome</keyword>
<accession>A0A1B7TGF2</accession>
<dbReference type="PANTHER" id="PTHR13261:SF0">
    <property type="entry name" value="BRCA2 AND CDKN1A-INTERACTING PROTEIN"/>
    <property type="match status" value="1"/>
</dbReference>
<evidence type="ECO:0000256" key="2">
    <source>
        <dbReference type="ARBA" id="ARBA00014649"/>
    </source>
</evidence>
<proteinExistence type="inferred from homology"/>
<name>A0A1B7TGF2_9ASCO</name>
<protein>
    <recommendedName>
        <fullName evidence="2 3">Protein BCP1</fullName>
    </recommendedName>
</protein>
<keyword evidence="3" id="KW-0653">Protein transport</keyword>
<dbReference type="OrthoDB" id="27543at2759"/>
<comment type="similarity">
    <text evidence="1 3">Belongs to the BCP1 family.</text>
</comment>
<comment type="function">
    <text evidence="3">Involved in nuclear export, actin cytoskeleton organization and vesicular transport.</text>
</comment>
<sequence length="299" mass="34692">MTDSVTLYNKKRKADNLNEEVEIDIDSTDDEQQEQVVVGEEDYEDGNEETVNVDFDIVGVTKDPETNLPIEQDFHSVKSLLRQILGSEISLKLNLSKISDLILEKSLATNFIKCDGELSDPYCFLSFVPFNLINKEATDLIHLLKSYENVNLNIFLQSLNTDTKLAKKTCFVFSERFINMPHEIVPPLYDITMNEMKQNSEDDEEMKFFLIMTRKYEINFENDDSLEEKEEDEDSNKKKVKHSVDFDYFHLEDEFFAKNAKIQFEGVAKKGLLPVYYLLSNEGLKKSLLEVQQEIASWN</sequence>
<gene>
    <name evidence="4" type="ORF">HANVADRAFT_51939</name>
</gene>
<dbReference type="EMBL" id="LXPE01000006">
    <property type="protein sequence ID" value="OBA27822.1"/>
    <property type="molecule type" value="Genomic_DNA"/>
</dbReference>